<dbReference type="RefSeq" id="WP_074481361.1">
    <property type="nucleotide sequence ID" value="NZ_FNJK01000001.1"/>
</dbReference>
<gene>
    <name evidence="1" type="ORF">SAMN05216347_10150</name>
</gene>
<dbReference type="OrthoDB" id="4919083at2"/>
<dbReference type="Proteomes" id="UP000183816">
    <property type="component" value="Unassembled WGS sequence"/>
</dbReference>
<reference evidence="1 2" key="1">
    <citation type="submission" date="2016-10" db="EMBL/GenBank/DDBJ databases">
        <authorList>
            <person name="de Groot N.N."/>
        </authorList>
    </citation>
    <scope>NUCLEOTIDE SEQUENCE [LARGE SCALE GENOMIC DNA]</scope>
    <source>
        <strain evidence="1 2">Sb04</strain>
    </source>
</reference>
<protein>
    <submittedName>
        <fullName evidence="1">Avirulence D protein (AvrD)</fullName>
    </submittedName>
</protein>
<dbReference type="InterPro" id="IPR008799">
    <property type="entry name" value="Pseudomon_AvrD"/>
</dbReference>
<dbReference type="EMBL" id="FNJK01000001">
    <property type="protein sequence ID" value="SDO43680.1"/>
    <property type="molecule type" value="Genomic_DNA"/>
</dbReference>
<accession>A0A1H0JJI2</accession>
<proteinExistence type="predicted"/>
<sequence>MANVDALLGDHRQRYFGDGHKRTLYGVTKIDDNLFGSISHSGTWSSKSQQEVQPHLSTLDGVILASLLAEKYLESIGEDSSSYFLTKFEIKSGMKPIENLNEIPLILKSSVTENDYALFNVLILDMKVSVTFKNIDSSGKVAGAGEGFEGFISNHLKNIQHDIYDISFLDTLDTADKCSIFCKANRANSQLVDYKGISANFSHCYSLLELLIVFSQMAEMLAYHADNIDRDCSQTLWMKNVTAELAHPIPVDEIELLGKIRKNKLIDMKGHNWKIFEMSGADTKNRICISSKIAHQLPDLGE</sequence>
<dbReference type="AlphaFoldDB" id="A0A1H0JJI2"/>
<name>A0A1H0JJI2_STREI</name>
<evidence type="ECO:0000313" key="1">
    <source>
        <dbReference type="EMBL" id="SDO43680.1"/>
    </source>
</evidence>
<evidence type="ECO:0000313" key="2">
    <source>
        <dbReference type="Proteomes" id="UP000183816"/>
    </source>
</evidence>
<dbReference type="Pfam" id="PF05655">
    <property type="entry name" value="AvrD"/>
    <property type="match status" value="1"/>
</dbReference>
<organism evidence="1 2">
    <name type="scientific">Streptococcus equinus</name>
    <name type="common">Streptococcus bovis</name>
    <dbReference type="NCBI Taxonomy" id="1335"/>
    <lineage>
        <taxon>Bacteria</taxon>
        <taxon>Bacillati</taxon>
        <taxon>Bacillota</taxon>
        <taxon>Bacilli</taxon>
        <taxon>Lactobacillales</taxon>
        <taxon>Streptococcaceae</taxon>
        <taxon>Streptococcus</taxon>
    </lineage>
</organism>